<dbReference type="PANTHER" id="PTHR45138:SF9">
    <property type="entry name" value="DIGUANYLATE CYCLASE DGCM-RELATED"/>
    <property type="match status" value="1"/>
</dbReference>
<gene>
    <name evidence="7" type="primary">pleD_1</name>
    <name evidence="7" type="ORF">Mal64_00310</name>
</gene>
<dbReference type="InterPro" id="IPR000160">
    <property type="entry name" value="GGDEF_dom"/>
</dbReference>
<keyword evidence="5" id="KW-1133">Transmembrane helix</keyword>
<keyword evidence="3" id="KW-0175">Coiled coil</keyword>
<feature type="domain" description="GGDEF" evidence="6">
    <location>
        <begin position="369"/>
        <end position="496"/>
    </location>
</feature>
<dbReference type="GO" id="GO:0005886">
    <property type="term" value="C:plasma membrane"/>
    <property type="evidence" value="ECO:0007669"/>
    <property type="project" value="TreeGrafter"/>
</dbReference>
<accession>A0A5C5ZQ59</accession>
<keyword evidence="5" id="KW-0812">Transmembrane</keyword>
<dbReference type="Gene3D" id="3.30.70.270">
    <property type="match status" value="2"/>
</dbReference>
<feature type="transmembrane region" description="Helical" evidence="5">
    <location>
        <begin position="12"/>
        <end position="34"/>
    </location>
</feature>
<name>A0A5C5ZQ59_9BACT</name>
<comment type="caution">
    <text evidence="7">The sequence shown here is derived from an EMBL/GenBank/DDBJ whole genome shotgun (WGS) entry which is preliminary data.</text>
</comment>
<dbReference type="PROSITE" id="PS50887">
    <property type="entry name" value="GGDEF"/>
    <property type="match status" value="2"/>
</dbReference>
<evidence type="ECO:0000313" key="8">
    <source>
        <dbReference type="Proteomes" id="UP000315440"/>
    </source>
</evidence>
<dbReference type="InterPro" id="IPR043128">
    <property type="entry name" value="Rev_trsase/Diguanyl_cyclase"/>
</dbReference>
<evidence type="ECO:0000256" key="5">
    <source>
        <dbReference type="SAM" id="Phobius"/>
    </source>
</evidence>
<comment type="catalytic activity">
    <reaction evidence="2">
        <text>2 GTP = 3',3'-c-di-GMP + 2 diphosphate</text>
        <dbReference type="Rhea" id="RHEA:24898"/>
        <dbReference type="ChEBI" id="CHEBI:33019"/>
        <dbReference type="ChEBI" id="CHEBI:37565"/>
        <dbReference type="ChEBI" id="CHEBI:58805"/>
        <dbReference type="EC" id="2.7.7.65"/>
    </reaction>
</comment>
<keyword evidence="8" id="KW-1185">Reference proteome</keyword>
<organism evidence="7 8">
    <name type="scientific">Pseudobythopirellula maris</name>
    <dbReference type="NCBI Taxonomy" id="2527991"/>
    <lineage>
        <taxon>Bacteria</taxon>
        <taxon>Pseudomonadati</taxon>
        <taxon>Planctomycetota</taxon>
        <taxon>Planctomycetia</taxon>
        <taxon>Pirellulales</taxon>
        <taxon>Lacipirellulaceae</taxon>
        <taxon>Pseudobythopirellula</taxon>
    </lineage>
</organism>
<dbReference type="Pfam" id="PF00990">
    <property type="entry name" value="GGDEF"/>
    <property type="match status" value="2"/>
</dbReference>
<reference evidence="7 8" key="1">
    <citation type="submission" date="2019-02" db="EMBL/GenBank/DDBJ databases">
        <title>Deep-cultivation of Planctomycetes and their phenomic and genomic characterization uncovers novel biology.</title>
        <authorList>
            <person name="Wiegand S."/>
            <person name="Jogler M."/>
            <person name="Boedeker C."/>
            <person name="Pinto D."/>
            <person name="Vollmers J."/>
            <person name="Rivas-Marin E."/>
            <person name="Kohn T."/>
            <person name="Peeters S.H."/>
            <person name="Heuer A."/>
            <person name="Rast P."/>
            <person name="Oberbeckmann S."/>
            <person name="Bunk B."/>
            <person name="Jeske O."/>
            <person name="Meyerdierks A."/>
            <person name="Storesund J.E."/>
            <person name="Kallscheuer N."/>
            <person name="Luecker S."/>
            <person name="Lage O.M."/>
            <person name="Pohl T."/>
            <person name="Merkel B.J."/>
            <person name="Hornburger P."/>
            <person name="Mueller R.-W."/>
            <person name="Bruemmer F."/>
            <person name="Labrenz M."/>
            <person name="Spormann A.M."/>
            <person name="Op Den Camp H."/>
            <person name="Overmann J."/>
            <person name="Amann R."/>
            <person name="Jetten M.S.M."/>
            <person name="Mascher T."/>
            <person name="Medema M.H."/>
            <person name="Devos D.P."/>
            <person name="Kaster A.-K."/>
            <person name="Ovreas L."/>
            <person name="Rohde M."/>
            <person name="Galperin M.Y."/>
            <person name="Jogler C."/>
        </authorList>
    </citation>
    <scope>NUCLEOTIDE SEQUENCE [LARGE SCALE GENOMIC DNA]</scope>
    <source>
        <strain evidence="7 8">Mal64</strain>
    </source>
</reference>
<dbReference type="RefSeq" id="WP_146395486.1">
    <property type="nucleotide sequence ID" value="NZ_SJPQ01000001.1"/>
</dbReference>
<dbReference type="NCBIfam" id="TIGR00254">
    <property type="entry name" value="GGDEF"/>
    <property type="match status" value="1"/>
</dbReference>
<dbReference type="GO" id="GO:0043709">
    <property type="term" value="P:cell adhesion involved in single-species biofilm formation"/>
    <property type="evidence" value="ECO:0007669"/>
    <property type="project" value="TreeGrafter"/>
</dbReference>
<dbReference type="SMART" id="SM00267">
    <property type="entry name" value="GGDEF"/>
    <property type="match status" value="1"/>
</dbReference>
<dbReference type="InterPro" id="IPR029787">
    <property type="entry name" value="Nucleotide_cyclase"/>
</dbReference>
<proteinExistence type="predicted"/>
<protein>
    <recommendedName>
        <fullName evidence="1">diguanylate cyclase</fullName>
        <ecNumber evidence="1">2.7.7.65</ecNumber>
    </recommendedName>
</protein>
<evidence type="ECO:0000256" key="3">
    <source>
        <dbReference type="SAM" id="Coils"/>
    </source>
</evidence>
<dbReference type="SUPFAM" id="SSF55073">
    <property type="entry name" value="Nucleotide cyclase"/>
    <property type="match status" value="2"/>
</dbReference>
<feature type="compositionally biased region" description="Basic and acidic residues" evidence="4">
    <location>
        <begin position="325"/>
        <end position="334"/>
    </location>
</feature>
<feature type="domain" description="GGDEF" evidence="6">
    <location>
        <begin position="179"/>
        <end position="311"/>
    </location>
</feature>
<feature type="coiled-coil region" evidence="3">
    <location>
        <begin position="114"/>
        <end position="150"/>
    </location>
</feature>
<keyword evidence="5" id="KW-0472">Membrane</keyword>
<dbReference type="EC" id="2.7.7.65" evidence="1"/>
<dbReference type="CDD" id="cd01949">
    <property type="entry name" value="GGDEF"/>
    <property type="match status" value="1"/>
</dbReference>
<feature type="region of interest" description="Disordered" evidence="4">
    <location>
        <begin position="307"/>
        <end position="334"/>
    </location>
</feature>
<dbReference type="Proteomes" id="UP000315440">
    <property type="component" value="Unassembled WGS sequence"/>
</dbReference>
<evidence type="ECO:0000256" key="1">
    <source>
        <dbReference type="ARBA" id="ARBA00012528"/>
    </source>
</evidence>
<dbReference type="EMBL" id="SJPQ01000001">
    <property type="protein sequence ID" value="TWT89652.1"/>
    <property type="molecule type" value="Genomic_DNA"/>
</dbReference>
<dbReference type="InterPro" id="IPR050469">
    <property type="entry name" value="Diguanylate_Cyclase"/>
</dbReference>
<evidence type="ECO:0000256" key="4">
    <source>
        <dbReference type="SAM" id="MobiDB-lite"/>
    </source>
</evidence>
<evidence type="ECO:0000313" key="7">
    <source>
        <dbReference type="EMBL" id="TWT89652.1"/>
    </source>
</evidence>
<evidence type="ECO:0000259" key="6">
    <source>
        <dbReference type="PROSITE" id="PS50887"/>
    </source>
</evidence>
<evidence type="ECO:0000256" key="2">
    <source>
        <dbReference type="ARBA" id="ARBA00034247"/>
    </source>
</evidence>
<dbReference type="GO" id="GO:1902201">
    <property type="term" value="P:negative regulation of bacterial-type flagellum-dependent cell motility"/>
    <property type="evidence" value="ECO:0007669"/>
    <property type="project" value="TreeGrafter"/>
</dbReference>
<dbReference type="AlphaFoldDB" id="A0A5C5ZQ59"/>
<dbReference type="GO" id="GO:0052621">
    <property type="term" value="F:diguanylate cyclase activity"/>
    <property type="evidence" value="ECO:0007669"/>
    <property type="project" value="UniProtKB-EC"/>
</dbReference>
<sequence>MDIAPHATGALLLINLLFASIALAIGFAAGGWFFSGRDNNADRKQSGDLDSEEQEAKIGIERTILASQRLCDLATSIVTDVGEHSDSMSRISAGLDAMRTGQDDASVEAVVGVVEQIAEANSQLQERLEKAEQQIQAQAAEIAIHESEARTDSLTKINNRRAFDDELGRRMAEWQRKSTPFSLLIMDVDHFKRFNDTHGHQAGDEVLRKVAATIEACAREMDVACRYGGEEFAVVMPATAGRDACKLAERIRTSIEKLSITFEGKALSVTMSLGVAQACDADDTCRIIRRADEALYASKSAGRNATHIHDKSQCAPVTPGIKQPESGKKPAAEEDIPKAPTTVLDKLPNRTMLAEELRRCVPSALKKDQPLSMVGVELRDYKELSNEYGTAIARLTLDSVAQFLTGAFENGSFLAKLQEGQFAAMLTGSSEAEARLAGQRIAEALSKCSIPLGDGELKLETNISITCLEDHDTPFTLLARTEKSLTHSHGEMAITT</sequence>
<dbReference type="FunFam" id="3.30.70.270:FF:000001">
    <property type="entry name" value="Diguanylate cyclase domain protein"/>
    <property type="match status" value="1"/>
</dbReference>
<dbReference type="OrthoDB" id="243535at2"/>
<dbReference type="PANTHER" id="PTHR45138">
    <property type="entry name" value="REGULATORY COMPONENTS OF SENSORY TRANSDUCTION SYSTEM"/>
    <property type="match status" value="1"/>
</dbReference>